<evidence type="ECO:0000313" key="2">
    <source>
        <dbReference type="EMBL" id="RLU19217.1"/>
    </source>
</evidence>
<reference evidence="2" key="2">
    <citation type="submission" date="2018-07" db="EMBL/GenBank/DDBJ databases">
        <authorList>
            <person name="Mckenzie S.K."/>
            <person name="Kronauer D.J.C."/>
        </authorList>
    </citation>
    <scope>NUCLEOTIDE SEQUENCE</scope>
    <source>
        <strain evidence="2">Clonal line C1</strain>
    </source>
</reference>
<proteinExistence type="predicted"/>
<sequence length="121" mass="13659">GSGGGIPRRRHRRTTPAVRLETPAGTDGRRDAPRRVCAFVRVLSPFVWTCNQTENINKSYKKDGRERKLAENSRAARGSRIVRQRIAEARVNGCWSIDSSRCEECLGDWCISDRLMLIASN</sequence>
<gene>
    <name evidence="2" type="ORF">DMN91_007774</name>
</gene>
<accession>A0A3L8DFI0</accession>
<evidence type="ECO:0000256" key="1">
    <source>
        <dbReference type="SAM" id="MobiDB-lite"/>
    </source>
</evidence>
<name>A0A3L8DFI0_OOCBI</name>
<dbReference type="AlphaFoldDB" id="A0A3L8DFI0"/>
<organism evidence="2">
    <name type="scientific">Ooceraea biroi</name>
    <name type="common">Clonal raider ant</name>
    <name type="synonym">Cerapachys biroi</name>
    <dbReference type="NCBI Taxonomy" id="2015173"/>
    <lineage>
        <taxon>Eukaryota</taxon>
        <taxon>Metazoa</taxon>
        <taxon>Ecdysozoa</taxon>
        <taxon>Arthropoda</taxon>
        <taxon>Hexapoda</taxon>
        <taxon>Insecta</taxon>
        <taxon>Pterygota</taxon>
        <taxon>Neoptera</taxon>
        <taxon>Endopterygota</taxon>
        <taxon>Hymenoptera</taxon>
        <taxon>Apocrita</taxon>
        <taxon>Aculeata</taxon>
        <taxon>Formicoidea</taxon>
        <taxon>Formicidae</taxon>
        <taxon>Dorylinae</taxon>
        <taxon>Ooceraea</taxon>
    </lineage>
</organism>
<feature type="region of interest" description="Disordered" evidence="1">
    <location>
        <begin position="1"/>
        <end position="30"/>
    </location>
</feature>
<reference evidence="2" key="1">
    <citation type="journal article" date="2018" name="Genome Res.">
        <title>The genomic architecture and molecular evolution of ant odorant receptors.</title>
        <authorList>
            <person name="McKenzie S.K."/>
            <person name="Kronauer D.J.C."/>
        </authorList>
    </citation>
    <scope>NUCLEOTIDE SEQUENCE [LARGE SCALE GENOMIC DNA]</scope>
    <source>
        <strain evidence="2">Clonal line C1</strain>
    </source>
</reference>
<comment type="caution">
    <text evidence="2">The sequence shown here is derived from an EMBL/GenBank/DDBJ whole genome shotgun (WGS) entry which is preliminary data.</text>
</comment>
<dbReference type="Proteomes" id="UP000279307">
    <property type="component" value="Chromosome 8"/>
</dbReference>
<dbReference type="EMBL" id="QOIP01000008">
    <property type="protein sequence ID" value="RLU19217.1"/>
    <property type="molecule type" value="Genomic_DNA"/>
</dbReference>
<protein>
    <submittedName>
        <fullName evidence="2">Uncharacterized protein</fullName>
    </submittedName>
</protein>
<feature type="non-terminal residue" evidence="2">
    <location>
        <position position="1"/>
    </location>
</feature>